<dbReference type="Proteomes" id="UP000690515">
    <property type="component" value="Unassembled WGS sequence"/>
</dbReference>
<comment type="caution">
    <text evidence="1">The sequence shown here is derived from an EMBL/GenBank/DDBJ whole genome shotgun (WGS) entry which is preliminary data.</text>
</comment>
<accession>A0ABS5ZHJ5</accession>
<name>A0ABS5ZHJ5_9GAMM</name>
<sequence>MNKEIIVADTGPLIALALTNCITYLPKCFKTIYVPTSVLEEAIQNLNKPGAKGIKQALDNGILTPKQVLPDPTFETLAGLLDQGETEALTLAKQINCLALVDEKRGRQVAQHLNIPIIGSAAVLIQLKHKGFIPQVKPLLSTLNENGYRLSDKLVKLILQRSGE</sequence>
<dbReference type="PANTHER" id="PTHR39550">
    <property type="entry name" value="SLL0658 PROTEIN"/>
    <property type="match status" value="1"/>
</dbReference>
<gene>
    <name evidence="1" type="ORF">KCG35_20990</name>
</gene>
<keyword evidence="2" id="KW-1185">Reference proteome</keyword>
<dbReference type="RefSeq" id="WP_215821824.1">
    <property type="nucleotide sequence ID" value="NZ_JAGSOY010000086.1"/>
</dbReference>
<dbReference type="Pfam" id="PF11848">
    <property type="entry name" value="DUF3368"/>
    <property type="match status" value="1"/>
</dbReference>
<dbReference type="PANTHER" id="PTHR39550:SF1">
    <property type="entry name" value="SLL0658 PROTEIN"/>
    <property type="match status" value="1"/>
</dbReference>
<organism evidence="1 2">
    <name type="scientific">Zooshikella harenae</name>
    <dbReference type="NCBI Taxonomy" id="2827238"/>
    <lineage>
        <taxon>Bacteria</taxon>
        <taxon>Pseudomonadati</taxon>
        <taxon>Pseudomonadota</taxon>
        <taxon>Gammaproteobacteria</taxon>
        <taxon>Oceanospirillales</taxon>
        <taxon>Zooshikellaceae</taxon>
        <taxon>Zooshikella</taxon>
    </lineage>
</organism>
<dbReference type="EMBL" id="JAGSOY010000086">
    <property type="protein sequence ID" value="MBU2713539.1"/>
    <property type="molecule type" value="Genomic_DNA"/>
</dbReference>
<protein>
    <submittedName>
        <fullName evidence="1">DUF3368 domain-containing protein</fullName>
    </submittedName>
</protein>
<dbReference type="InterPro" id="IPR021799">
    <property type="entry name" value="PIN-like_prokaryotic"/>
</dbReference>
<proteinExistence type="predicted"/>
<evidence type="ECO:0000313" key="1">
    <source>
        <dbReference type="EMBL" id="MBU2713539.1"/>
    </source>
</evidence>
<evidence type="ECO:0000313" key="2">
    <source>
        <dbReference type="Proteomes" id="UP000690515"/>
    </source>
</evidence>
<reference evidence="1 2" key="1">
    <citation type="submission" date="2021-04" db="EMBL/GenBank/DDBJ databases">
        <authorList>
            <person name="Pira H."/>
            <person name="Risdian C."/>
            <person name="Wink J."/>
        </authorList>
    </citation>
    <scope>NUCLEOTIDE SEQUENCE [LARGE SCALE GENOMIC DNA]</scope>
    <source>
        <strain evidence="1 2">WH53</strain>
    </source>
</reference>